<protein>
    <recommendedName>
        <fullName evidence="3">Tetratricopeptide repeat protein</fullName>
    </recommendedName>
</protein>
<reference evidence="1 2" key="1">
    <citation type="submission" date="2021-07" db="EMBL/GenBank/DDBJ databases">
        <title>Sphingomonas sp.</title>
        <authorList>
            <person name="Feng G."/>
            <person name="Li J."/>
            <person name="Pan M."/>
        </authorList>
    </citation>
    <scope>NUCLEOTIDE SEQUENCE [LARGE SCALE GENOMIC DNA]</scope>
    <source>
        <strain evidence="1 2">RRHST34</strain>
    </source>
</reference>
<sequence>MKARAAAADGEVAAATSDYARALAAAPDNAVIAVRAYREAVRAGDLALADRAAASLADQGVAPADAALLALARAARTGDRVAAGAAIARLRDDQLRILAAPLAAWAALDAGGDALAPLARAPSDAVSRRFVEETRALLLIATGKVVDGEAALRPLLGNDLASQDHRVAAARLLLGRGERQAAAQLLAAGGESAITTLRAAAADPALAQRYAAKPSLAFGASYLFTRVASDLAVGAPGPLTYTLLQAALRADPGNDRARVLLAGVLARDDAVDRALAVLDAVPPTSLYAPIAATGRVQLLVDDDRDNEALAAARVLGAAPDAATDDVQRLADLNVRLGRPAEAVPLYRRLIDRAGAAADWADWLQYGAALDEAKRWDQARPALEQAVKLGPSEPLALNYLGYALVQRRERLGDAQKLLERAAALKPDDAAIADSLGWALLVRGQRARALPLLERAALGDPANAEIGEHLGDAYWAAGRRYEARYAWTAARQVAEAADAARLDAKITRGIGALR</sequence>
<organism evidence="1 2">
    <name type="scientific">Sphingomonas citri</name>
    <dbReference type="NCBI Taxonomy" id="2862499"/>
    <lineage>
        <taxon>Bacteria</taxon>
        <taxon>Pseudomonadati</taxon>
        <taxon>Pseudomonadota</taxon>
        <taxon>Alphaproteobacteria</taxon>
        <taxon>Sphingomonadales</taxon>
        <taxon>Sphingomonadaceae</taxon>
        <taxon>Sphingomonas</taxon>
    </lineage>
</organism>
<comment type="caution">
    <text evidence="1">The sequence shown here is derived from an EMBL/GenBank/DDBJ whole genome shotgun (WGS) entry which is preliminary data.</text>
</comment>
<gene>
    <name evidence="1" type="ORF">KZ820_02040</name>
</gene>
<keyword evidence="2" id="KW-1185">Reference proteome</keyword>
<dbReference type="SUPFAM" id="SSF48452">
    <property type="entry name" value="TPR-like"/>
    <property type="match status" value="2"/>
</dbReference>
<evidence type="ECO:0000313" key="1">
    <source>
        <dbReference type="EMBL" id="MBW6529505.1"/>
    </source>
</evidence>
<name>A0ABS7BJ28_9SPHN</name>
<evidence type="ECO:0008006" key="3">
    <source>
        <dbReference type="Google" id="ProtNLM"/>
    </source>
</evidence>
<dbReference type="EMBL" id="JAHXZN010000001">
    <property type="protein sequence ID" value="MBW6529505.1"/>
    <property type="molecule type" value="Genomic_DNA"/>
</dbReference>
<dbReference type="InterPro" id="IPR011990">
    <property type="entry name" value="TPR-like_helical_dom_sf"/>
</dbReference>
<dbReference type="Gene3D" id="1.25.40.10">
    <property type="entry name" value="Tetratricopeptide repeat domain"/>
    <property type="match status" value="2"/>
</dbReference>
<accession>A0ABS7BJ28</accession>
<proteinExistence type="predicted"/>
<dbReference type="Pfam" id="PF14559">
    <property type="entry name" value="TPR_19"/>
    <property type="match status" value="1"/>
</dbReference>
<dbReference type="Proteomes" id="UP000759103">
    <property type="component" value="Unassembled WGS sequence"/>
</dbReference>
<dbReference type="Pfam" id="PF13428">
    <property type="entry name" value="TPR_14"/>
    <property type="match status" value="1"/>
</dbReference>
<evidence type="ECO:0000313" key="2">
    <source>
        <dbReference type="Proteomes" id="UP000759103"/>
    </source>
</evidence>